<dbReference type="InterPro" id="IPR013187">
    <property type="entry name" value="F-box-assoc_dom_typ3"/>
</dbReference>
<comment type="caution">
    <text evidence="2">The sequence shown here is derived from an EMBL/GenBank/DDBJ whole genome shotgun (WGS) entry which is preliminary data.</text>
</comment>
<dbReference type="PANTHER" id="PTHR31672">
    <property type="entry name" value="BNACNNG10540D PROTEIN"/>
    <property type="match status" value="1"/>
</dbReference>
<gene>
    <name evidence="2" type="ORF">IFM89_003876</name>
</gene>
<name>A0A835I034_9MAGN</name>
<dbReference type="EMBL" id="JADFTS010000004">
    <property type="protein sequence ID" value="KAF9607956.1"/>
    <property type="molecule type" value="Genomic_DNA"/>
</dbReference>
<keyword evidence="3" id="KW-1185">Reference proteome</keyword>
<protein>
    <recommendedName>
        <fullName evidence="1">F-box associated beta-propeller type 3 domain-containing protein</fullName>
    </recommendedName>
</protein>
<accession>A0A835I034</accession>
<dbReference type="Pfam" id="PF08268">
    <property type="entry name" value="FBA_3"/>
    <property type="match status" value="1"/>
</dbReference>
<evidence type="ECO:0000313" key="2">
    <source>
        <dbReference type="EMBL" id="KAF9607956.1"/>
    </source>
</evidence>
<proteinExistence type="predicted"/>
<feature type="domain" description="F-box associated beta-propeller type 3" evidence="1">
    <location>
        <begin position="24"/>
        <end position="234"/>
    </location>
</feature>
<dbReference type="NCBIfam" id="TIGR01640">
    <property type="entry name" value="F_box_assoc_1"/>
    <property type="match status" value="1"/>
</dbReference>
<organism evidence="2 3">
    <name type="scientific">Coptis chinensis</name>
    <dbReference type="NCBI Taxonomy" id="261450"/>
    <lineage>
        <taxon>Eukaryota</taxon>
        <taxon>Viridiplantae</taxon>
        <taxon>Streptophyta</taxon>
        <taxon>Embryophyta</taxon>
        <taxon>Tracheophyta</taxon>
        <taxon>Spermatophyta</taxon>
        <taxon>Magnoliopsida</taxon>
        <taxon>Ranunculales</taxon>
        <taxon>Ranunculaceae</taxon>
        <taxon>Coptidoideae</taxon>
        <taxon>Coptis</taxon>
    </lineage>
</organism>
<dbReference type="PANTHER" id="PTHR31672:SF13">
    <property type="entry name" value="F-BOX PROTEIN CPR30-LIKE"/>
    <property type="match status" value="1"/>
</dbReference>
<dbReference type="AlphaFoldDB" id="A0A835I034"/>
<evidence type="ECO:0000313" key="3">
    <source>
        <dbReference type="Proteomes" id="UP000631114"/>
    </source>
</evidence>
<sequence length="571" mass="64791">MVSSQFPVEVVIEILSRVPLKYLCQFRARTQYSIVGISNGLVCLRGEILLSKFYLWNPLTKDHITIPCPPIPSHFVPHNTTTEFGFGFHQVSNEYKVIRIACSHRDYGYLEDHFQSHFSVYTLGGPVMWRTLEDESCIGNSVVKPSIALVNGALYWFAAKPGNLFTWNVIVSFDIKDEVFQEIPRPNDVDFHDSFNRIERIGELGGFLSIFCVLRQVVVEVWVMIEHGSWTKQFNVGRPNGASPRQGLSVESINEESFQSLNFALVAMKNDIFLISSKAMQYDAPDSIYLRQGMLCLTNYVQVDVNLSDFDEHASPAIGKFYSSTAIHMEPSMERPHYHPMSTCQSCFVTSDDEMSTIIGFSSDQATNDYKNHTVSLFSCFIYLSVESVTKYVQVLFSSAWNAGNYAELDEDNQIHFVGHSAGVKGQSLVTTHAGRQGFLRPEDGKSLKPIWLLQLDRFFHLPEQHGIDDQKVWCPDSKGRRHCLEVHAQLCCYKCKVAEQGHENCFSLLLRDEFHSIQTVIGKAKGSSTIIKHMWGAAIVGGMEDHSNPMQMSDEKSHSELFLDDYWLHE</sequence>
<evidence type="ECO:0000259" key="1">
    <source>
        <dbReference type="Pfam" id="PF08268"/>
    </source>
</evidence>
<reference evidence="2 3" key="1">
    <citation type="submission" date="2020-10" db="EMBL/GenBank/DDBJ databases">
        <title>The Coptis chinensis genome and diversification of protoberbering-type alkaloids.</title>
        <authorList>
            <person name="Wang B."/>
            <person name="Shu S."/>
            <person name="Song C."/>
            <person name="Liu Y."/>
        </authorList>
    </citation>
    <scope>NUCLEOTIDE SEQUENCE [LARGE SCALE GENOMIC DNA]</scope>
    <source>
        <strain evidence="2">HL-2020</strain>
        <tissue evidence="2">Leaf</tissue>
    </source>
</reference>
<dbReference type="InterPro" id="IPR017451">
    <property type="entry name" value="F-box-assoc_interact_dom"/>
</dbReference>
<dbReference type="Proteomes" id="UP000631114">
    <property type="component" value="Unassembled WGS sequence"/>
</dbReference>
<dbReference type="InterPro" id="IPR050796">
    <property type="entry name" value="SCF_F-box_component"/>
</dbReference>